<name>A0ABV2ANX4_9EUKA</name>
<organism evidence="1 2">
    <name type="scientific">Bonamia ostreae</name>
    <dbReference type="NCBI Taxonomy" id="126728"/>
    <lineage>
        <taxon>Eukaryota</taxon>
        <taxon>Sar</taxon>
        <taxon>Rhizaria</taxon>
        <taxon>Endomyxa</taxon>
        <taxon>Ascetosporea</taxon>
        <taxon>Haplosporida</taxon>
        <taxon>Bonamia</taxon>
    </lineage>
</organism>
<proteinExistence type="predicted"/>
<protein>
    <submittedName>
        <fullName evidence="1">Uncharacterized protein</fullName>
    </submittedName>
</protein>
<comment type="caution">
    <text evidence="1">The sequence shown here is derived from an EMBL/GenBank/DDBJ whole genome shotgun (WGS) entry which is preliminary data.</text>
</comment>
<evidence type="ECO:0000313" key="1">
    <source>
        <dbReference type="EMBL" id="MES1921164.1"/>
    </source>
</evidence>
<dbReference type="EMBL" id="JBDODL010001119">
    <property type="protein sequence ID" value="MES1921164.1"/>
    <property type="molecule type" value="Genomic_DNA"/>
</dbReference>
<dbReference type="Proteomes" id="UP001439008">
    <property type="component" value="Unassembled WGS sequence"/>
</dbReference>
<keyword evidence="2" id="KW-1185">Reference proteome</keyword>
<accession>A0ABV2ANX4</accession>
<gene>
    <name evidence="1" type="ORF">MHBO_002736</name>
</gene>
<reference evidence="1 2" key="1">
    <citation type="journal article" date="2024" name="BMC Biol.">
        <title>Comparative genomics of Ascetosporea gives new insight into the evolutionary basis for animal parasitism in Rhizaria.</title>
        <authorList>
            <person name="Hiltunen Thoren M."/>
            <person name="Onut-Brannstrom I."/>
            <person name="Alfjorden A."/>
            <person name="Peckova H."/>
            <person name="Swords F."/>
            <person name="Hooper C."/>
            <person name="Holzer A.S."/>
            <person name="Bass D."/>
            <person name="Burki F."/>
        </authorList>
    </citation>
    <scope>NUCLEOTIDE SEQUENCE [LARGE SCALE GENOMIC DNA]</scope>
    <source>
        <strain evidence="1">20-A016</strain>
    </source>
</reference>
<sequence length="151" mass="17411">MTKPKKVPDGWVFFPCVDSPGHDIIQTTATNTAILAKRCLNRKAVAFNSNGWIKRKIENRKKWYKWTDDETEGLYVLNSALKSSEKILIKKSSEKTFPKKAKKAKFSSKISPKKSRKKIKKLEISSKVYSFILVKRNNSKQNVSRSNNNFK</sequence>
<evidence type="ECO:0000313" key="2">
    <source>
        <dbReference type="Proteomes" id="UP001439008"/>
    </source>
</evidence>